<evidence type="ECO:0000313" key="4">
    <source>
        <dbReference type="Proteomes" id="UP000046680"/>
    </source>
</evidence>
<reference evidence="3 4" key="1">
    <citation type="submission" date="2015-03" db="EMBL/GenBank/DDBJ databases">
        <authorList>
            <consortium name="Pathogen Informatics"/>
        </authorList>
    </citation>
    <scope>NUCLEOTIDE SEQUENCE [LARGE SCALE GENOMIC DNA]</scope>
    <source>
        <strain evidence="1 4">C09601061</strain>
        <strain evidence="2 3">D00501624</strain>
    </source>
</reference>
<protein>
    <submittedName>
        <fullName evidence="2">Uncharacterized protein</fullName>
    </submittedName>
</protein>
<gene>
    <name evidence="1" type="ORF">ERS007657_03720</name>
    <name evidence="2" type="ORF">ERS007661_02274</name>
</gene>
<evidence type="ECO:0000313" key="2">
    <source>
        <dbReference type="EMBL" id="CNV40130.1"/>
    </source>
</evidence>
<evidence type="ECO:0000313" key="1">
    <source>
        <dbReference type="EMBL" id="CFS04063.1"/>
    </source>
</evidence>
<proteinExistence type="predicted"/>
<dbReference type="Proteomes" id="UP000039217">
    <property type="component" value="Unassembled WGS sequence"/>
</dbReference>
<name>A0A655F089_MYCTX</name>
<dbReference type="EMBL" id="CGCX01001953">
    <property type="protein sequence ID" value="CFS04063.1"/>
    <property type="molecule type" value="Genomic_DNA"/>
</dbReference>
<accession>A0A655F089</accession>
<sequence length="96" mass="10036">MAGDCLPTSEPASSFSGANAFLYRAAQSSRTWPYCTKSMNSAVSVSGTPMGPALVSAMMARSSEGSTTKFAAAPSPKAPEWLYSVRPEEVTPTLNP</sequence>
<dbReference type="AlphaFoldDB" id="A0A655F089"/>
<evidence type="ECO:0000313" key="3">
    <source>
        <dbReference type="Proteomes" id="UP000039217"/>
    </source>
</evidence>
<dbReference type="EMBL" id="CQQC01000771">
    <property type="protein sequence ID" value="CNV40130.1"/>
    <property type="molecule type" value="Genomic_DNA"/>
</dbReference>
<organism evidence="2 3">
    <name type="scientific">Mycobacterium tuberculosis</name>
    <dbReference type="NCBI Taxonomy" id="1773"/>
    <lineage>
        <taxon>Bacteria</taxon>
        <taxon>Bacillati</taxon>
        <taxon>Actinomycetota</taxon>
        <taxon>Actinomycetes</taxon>
        <taxon>Mycobacteriales</taxon>
        <taxon>Mycobacteriaceae</taxon>
        <taxon>Mycobacterium</taxon>
        <taxon>Mycobacterium tuberculosis complex</taxon>
    </lineage>
</organism>
<dbReference type="Proteomes" id="UP000046680">
    <property type="component" value="Unassembled WGS sequence"/>
</dbReference>